<dbReference type="Pfam" id="PF08521">
    <property type="entry name" value="2CSK_N"/>
    <property type="match status" value="1"/>
</dbReference>
<evidence type="ECO:0000256" key="4">
    <source>
        <dbReference type="ARBA" id="ARBA00022553"/>
    </source>
</evidence>
<dbReference type="AlphaFoldDB" id="A0A1M5L1B0"/>
<protein>
    <recommendedName>
        <fullName evidence="3">histidine kinase</fullName>
        <ecNumber evidence="3">2.7.13.3</ecNumber>
    </recommendedName>
</protein>
<dbReference type="PRINTS" id="PR00344">
    <property type="entry name" value="BCTRLSENSOR"/>
</dbReference>
<dbReference type="SMART" id="SM00388">
    <property type="entry name" value="HisKA"/>
    <property type="match status" value="1"/>
</dbReference>
<feature type="transmembrane region" description="Helical" evidence="11">
    <location>
        <begin position="177"/>
        <end position="199"/>
    </location>
</feature>
<evidence type="ECO:0000313" key="15">
    <source>
        <dbReference type="Proteomes" id="UP000184000"/>
    </source>
</evidence>
<keyword evidence="9" id="KW-0902">Two-component regulatory system</keyword>
<dbReference type="InterPro" id="IPR003594">
    <property type="entry name" value="HATPase_dom"/>
</dbReference>
<gene>
    <name evidence="14" type="ORF">SAMN02744645_0793</name>
</gene>
<dbReference type="SMART" id="SM00387">
    <property type="entry name" value="HATPase_c"/>
    <property type="match status" value="1"/>
</dbReference>
<evidence type="ECO:0000256" key="3">
    <source>
        <dbReference type="ARBA" id="ARBA00012438"/>
    </source>
</evidence>
<keyword evidence="6 11" id="KW-0812">Transmembrane</keyword>
<evidence type="ECO:0000256" key="6">
    <source>
        <dbReference type="ARBA" id="ARBA00022692"/>
    </source>
</evidence>
<dbReference type="PANTHER" id="PTHR45436">
    <property type="entry name" value="SENSOR HISTIDINE KINASE YKOH"/>
    <property type="match status" value="1"/>
</dbReference>
<dbReference type="PANTHER" id="PTHR45436:SF1">
    <property type="entry name" value="SENSOR PROTEIN QSEC"/>
    <property type="match status" value="1"/>
</dbReference>
<dbReference type="InterPro" id="IPR003660">
    <property type="entry name" value="HAMP_dom"/>
</dbReference>
<keyword evidence="7 14" id="KW-0418">Kinase</keyword>
<dbReference type="PROSITE" id="PS50885">
    <property type="entry name" value="HAMP"/>
    <property type="match status" value="1"/>
</dbReference>
<evidence type="ECO:0000256" key="8">
    <source>
        <dbReference type="ARBA" id="ARBA00022989"/>
    </source>
</evidence>
<dbReference type="SUPFAM" id="SSF47384">
    <property type="entry name" value="Homodimeric domain of signal transducing histidine kinase"/>
    <property type="match status" value="1"/>
</dbReference>
<dbReference type="InterPro" id="IPR036097">
    <property type="entry name" value="HisK_dim/P_sf"/>
</dbReference>
<name>A0A1M5L1B0_9GAMM</name>
<dbReference type="CDD" id="cd00075">
    <property type="entry name" value="HATPase"/>
    <property type="match status" value="1"/>
</dbReference>
<dbReference type="Gene3D" id="3.30.565.10">
    <property type="entry name" value="Histidine kinase-like ATPase, C-terminal domain"/>
    <property type="match status" value="1"/>
</dbReference>
<keyword evidence="5" id="KW-0808">Transferase</keyword>
<evidence type="ECO:0000256" key="9">
    <source>
        <dbReference type="ARBA" id="ARBA00023012"/>
    </source>
</evidence>
<evidence type="ECO:0000259" key="13">
    <source>
        <dbReference type="PROSITE" id="PS50885"/>
    </source>
</evidence>
<dbReference type="InterPro" id="IPR013727">
    <property type="entry name" value="2CSK_N"/>
</dbReference>
<dbReference type="GO" id="GO:0005886">
    <property type="term" value="C:plasma membrane"/>
    <property type="evidence" value="ECO:0007669"/>
    <property type="project" value="TreeGrafter"/>
</dbReference>
<comment type="catalytic activity">
    <reaction evidence="1">
        <text>ATP + protein L-histidine = ADP + protein N-phospho-L-histidine.</text>
        <dbReference type="EC" id="2.7.13.3"/>
    </reaction>
</comment>
<organism evidence="14 15">
    <name type="scientific">Stutzerimonas xanthomarina DSM 18231</name>
    <dbReference type="NCBI Taxonomy" id="1403346"/>
    <lineage>
        <taxon>Bacteria</taxon>
        <taxon>Pseudomonadati</taxon>
        <taxon>Pseudomonadota</taxon>
        <taxon>Gammaproteobacteria</taxon>
        <taxon>Pseudomonadales</taxon>
        <taxon>Pseudomonadaceae</taxon>
        <taxon>Stutzerimonas</taxon>
    </lineage>
</organism>
<accession>A0A1M5L1B0</accession>
<dbReference type="InterPro" id="IPR050428">
    <property type="entry name" value="TCS_sensor_his_kinase"/>
</dbReference>
<reference evidence="14 15" key="1">
    <citation type="submission" date="2016-11" db="EMBL/GenBank/DDBJ databases">
        <authorList>
            <person name="Jaros S."/>
            <person name="Januszkiewicz K."/>
            <person name="Wedrychowicz H."/>
        </authorList>
    </citation>
    <scope>NUCLEOTIDE SEQUENCE [LARGE SCALE GENOMIC DNA]</scope>
    <source>
        <strain evidence="14 15">DSM 18231</strain>
    </source>
</reference>
<evidence type="ECO:0000256" key="1">
    <source>
        <dbReference type="ARBA" id="ARBA00000085"/>
    </source>
</evidence>
<feature type="domain" description="Histidine kinase" evidence="12">
    <location>
        <begin position="256"/>
        <end position="467"/>
    </location>
</feature>
<dbReference type="PROSITE" id="PS50109">
    <property type="entry name" value="HIS_KIN"/>
    <property type="match status" value="1"/>
</dbReference>
<dbReference type="InterPro" id="IPR036890">
    <property type="entry name" value="HATPase_C_sf"/>
</dbReference>
<feature type="transmembrane region" description="Helical" evidence="11">
    <location>
        <begin position="20"/>
        <end position="39"/>
    </location>
</feature>
<evidence type="ECO:0000313" key="14">
    <source>
        <dbReference type="EMBL" id="SHG58838.1"/>
    </source>
</evidence>
<keyword evidence="8 11" id="KW-1133">Transmembrane helix</keyword>
<evidence type="ECO:0000259" key="12">
    <source>
        <dbReference type="PROSITE" id="PS50109"/>
    </source>
</evidence>
<proteinExistence type="predicted"/>
<keyword evidence="4" id="KW-0597">Phosphoprotein</keyword>
<dbReference type="InterPro" id="IPR004358">
    <property type="entry name" value="Sig_transdc_His_kin-like_C"/>
</dbReference>
<dbReference type="GO" id="GO:0000155">
    <property type="term" value="F:phosphorelay sensor kinase activity"/>
    <property type="evidence" value="ECO:0007669"/>
    <property type="project" value="InterPro"/>
</dbReference>
<dbReference type="GeneID" id="98635990"/>
<dbReference type="Gene3D" id="1.10.287.130">
    <property type="match status" value="1"/>
</dbReference>
<dbReference type="CDD" id="cd00082">
    <property type="entry name" value="HisKA"/>
    <property type="match status" value="1"/>
</dbReference>
<comment type="subcellular location">
    <subcellularLocation>
        <location evidence="2">Membrane</location>
    </subcellularLocation>
</comment>
<evidence type="ECO:0000256" key="11">
    <source>
        <dbReference type="SAM" id="Phobius"/>
    </source>
</evidence>
<evidence type="ECO:0000256" key="10">
    <source>
        <dbReference type="ARBA" id="ARBA00023136"/>
    </source>
</evidence>
<dbReference type="RefSeq" id="WP_073299233.1">
    <property type="nucleotide sequence ID" value="NZ_FQXA01000001.1"/>
</dbReference>
<dbReference type="InterPro" id="IPR005467">
    <property type="entry name" value="His_kinase_dom"/>
</dbReference>
<dbReference type="InterPro" id="IPR003661">
    <property type="entry name" value="HisK_dim/P_dom"/>
</dbReference>
<keyword evidence="10 11" id="KW-0472">Membrane</keyword>
<dbReference type="EC" id="2.7.13.3" evidence="3"/>
<dbReference type="Pfam" id="PF02518">
    <property type="entry name" value="HATPase_c"/>
    <property type="match status" value="1"/>
</dbReference>
<evidence type="ECO:0000256" key="2">
    <source>
        <dbReference type="ARBA" id="ARBA00004370"/>
    </source>
</evidence>
<sequence length="472" mass="51323">MPDALQPRAGSLRGGLLRRLAMLLTLLMLFSGWSAYWNGRAAADSAYDRTLLASARAIADGLVASDGQLRANVPYVALDTFAYDSAGRIYYQVLDTEGRLVSGYEHLPAPGADIRRTDDYPALARFYDGEFRGEGVRLVSLLQPVSEPELNGIAEIRVAETLGARERMARSLLVDTLWRVGSLAIAALMLVWLAVSAALRPLGKLSEAVEARQPDDLRPLPLVAVQRELKPLVVSLNHFTERLRGQFERQAQFIADAAHELRTPLAALKARIELGQREVQPQRWQETLEEAGAHTDRVIHLANQLLSLARIETGAQSIAEGNAQRLDLSQLARELGLAMAALAHKRGVALALEAEQPVWIDGEPTLLTELLSNLLDNALAHTSNGGNVVLRVLDEGVLEVEDDGPGIAEAERDKVFARFYRVQQQGQGAGLGLAIVGEITRAHRAIIELGQGELGGLLVKVRFPPPVSDSAD</sequence>
<evidence type="ECO:0000256" key="7">
    <source>
        <dbReference type="ARBA" id="ARBA00022777"/>
    </source>
</evidence>
<evidence type="ECO:0000256" key="5">
    <source>
        <dbReference type="ARBA" id="ARBA00022679"/>
    </source>
</evidence>
<dbReference type="Proteomes" id="UP000184000">
    <property type="component" value="Unassembled WGS sequence"/>
</dbReference>
<dbReference type="SUPFAM" id="SSF55874">
    <property type="entry name" value="ATPase domain of HSP90 chaperone/DNA topoisomerase II/histidine kinase"/>
    <property type="match status" value="1"/>
</dbReference>
<dbReference type="EMBL" id="FQXA01000001">
    <property type="protein sequence ID" value="SHG58838.1"/>
    <property type="molecule type" value="Genomic_DNA"/>
</dbReference>
<dbReference type="Pfam" id="PF00672">
    <property type="entry name" value="HAMP"/>
    <property type="match status" value="1"/>
</dbReference>
<dbReference type="Pfam" id="PF00512">
    <property type="entry name" value="HisKA"/>
    <property type="match status" value="1"/>
</dbReference>
<feature type="domain" description="HAMP" evidence="13">
    <location>
        <begin position="196"/>
        <end position="248"/>
    </location>
</feature>